<dbReference type="NCBIfam" id="TIGR00254">
    <property type="entry name" value="GGDEF"/>
    <property type="match status" value="1"/>
</dbReference>
<evidence type="ECO:0000259" key="3">
    <source>
        <dbReference type="PROSITE" id="PS50885"/>
    </source>
</evidence>
<evidence type="ECO:0000259" key="4">
    <source>
        <dbReference type="PROSITE" id="PS50887"/>
    </source>
</evidence>
<dbReference type="SMART" id="SM00267">
    <property type="entry name" value="GGDEF"/>
    <property type="match status" value="1"/>
</dbReference>
<gene>
    <name evidence="5" type="ORF">ACFOMG_14215</name>
</gene>
<evidence type="ECO:0000259" key="2">
    <source>
        <dbReference type="PROSITE" id="PS50883"/>
    </source>
</evidence>
<feature type="domain" description="EAL" evidence="2">
    <location>
        <begin position="412"/>
        <end position="662"/>
    </location>
</feature>
<dbReference type="Gene3D" id="3.30.70.270">
    <property type="match status" value="1"/>
</dbReference>
<feature type="domain" description="GGDEF" evidence="4">
    <location>
        <begin position="265"/>
        <end position="402"/>
    </location>
</feature>
<dbReference type="Proteomes" id="UP001595722">
    <property type="component" value="Unassembled WGS sequence"/>
</dbReference>
<feature type="domain" description="HAMP" evidence="3">
    <location>
        <begin position="172"/>
        <end position="224"/>
    </location>
</feature>
<dbReference type="SMART" id="SM00052">
    <property type="entry name" value="EAL"/>
    <property type="match status" value="1"/>
</dbReference>
<dbReference type="Gene3D" id="6.20.270.20">
    <property type="entry name" value="LapD/MoxY periplasmic domain"/>
    <property type="match status" value="1"/>
</dbReference>
<dbReference type="InterPro" id="IPR003660">
    <property type="entry name" value="HAMP_dom"/>
</dbReference>
<dbReference type="Pfam" id="PF00563">
    <property type="entry name" value="EAL"/>
    <property type="match status" value="1"/>
</dbReference>
<dbReference type="RefSeq" id="WP_376867560.1">
    <property type="nucleotide sequence ID" value="NZ_JBHRYB010000014.1"/>
</dbReference>
<reference evidence="6" key="1">
    <citation type="journal article" date="2019" name="Int. J. Syst. Evol. Microbiol.">
        <title>The Global Catalogue of Microorganisms (GCM) 10K type strain sequencing project: providing services to taxonomists for standard genome sequencing and annotation.</title>
        <authorList>
            <consortium name="The Broad Institute Genomics Platform"/>
            <consortium name="The Broad Institute Genome Sequencing Center for Infectious Disease"/>
            <person name="Wu L."/>
            <person name="Ma J."/>
        </authorList>
    </citation>
    <scope>NUCLEOTIDE SEQUENCE [LARGE SCALE GENOMIC DNA]</scope>
    <source>
        <strain evidence="6">KCTC 42424</strain>
    </source>
</reference>
<evidence type="ECO:0000313" key="5">
    <source>
        <dbReference type="EMBL" id="MFC3681255.1"/>
    </source>
</evidence>
<dbReference type="SUPFAM" id="SSF141868">
    <property type="entry name" value="EAL domain-like"/>
    <property type="match status" value="1"/>
</dbReference>
<dbReference type="Pfam" id="PF00990">
    <property type="entry name" value="GGDEF"/>
    <property type="match status" value="1"/>
</dbReference>
<protein>
    <submittedName>
        <fullName evidence="5">EAL domain-containing protein</fullName>
    </submittedName>
</protein>
<feature type="transmembrane region" description="Helical" evidence="1">
    <location>
        <begin position="153"/>
        <end position="175"/>
    </location>
</feature>
<evidence type="ECO:0000313" key="6">
    <source>
        <dbReference type="Proteomes" id="UP001595722"/>
    </source>
</evidence>
<dbReference type="Pfam" id="PF16448">
    <property type="entry name" value="LapD_MoxY_N"/>
    <property type="match status" value="1"/>
</dbReference>
<evidence type="ECO:0000256" key="1">
    <source>
        <dbReference type="SAM" id="Phobius"/>
    </source>
</evidence>
<dbReference type="InterPro" id="IPR035919">
    <property type="entry name" value="EAL_sf"/>
</dbReference>
<name>A0ABV7VV71_9GAMM</name>
<dbReference type="PROSITE" id="PS50885">
    <property type="entry name" value="HAMP"/>
    <property type="match status" value="1"/>
</dbReference>
<proteinExistence type="predicted"/>
<keyword evidence="1" id="KW-0472">Membrane</keyword>
<keyword evidence="6" id="KW-1185">Reference proteome</keyword>
<dbReference type="PROSITE" id="PS50887">
    <property type="entry name" value="GGDEF"/>
    <property type="match status" value="1"/>
</dbReference>
<keyword evidence="1" id="KW-0812">Transmembrane</keyword>
<dbReference type="InterPro" id="IPR001633">
    <property type="entry name" value="EAL_dom"/>
</dbReference>
<sequence>MTLKQQFSALTSLLVITLWLGNLLVTAMNGRDYFQQQLNGRAYDAATSLALSMSQVDIQDDVQLSRLIDVLFDRGFFEAIEFTRIDGEPLHRRAREALAQQPAPQWFIDWVELDLVPAQADVSRGWQRLGSVMVTAHSDFAYRDLWAMVKAELVWFAWVLLISLMALYVLLGWLFRPLQRVEQQALAICDKEWREQEDIPRARELRRMVLAMNKMVRKVRSIFEEQAALAEQLREESFHDEVTGLLNRHGFDQRLSHILESEEEHSGVLMLIQLKNFAAFNQQQGRQQGDDRLRGVSRNLQEWGALYPNLLCGRRSGADFALYLPSSDHAQADELVQQLFAELASGSLSQRHNAQHEALTFHIGAVYLQAQKQTLQEALMKADAVLRQAQRQPQARALLYGKDETGQQEWTASQWHQLLQQVLQQQSIELMYLPVVANGDHRVIQFEVFSRILWQQQPLSAARFWPMVEQHQLAPEYDLCIVTKVLTDLDSLVRPEQVRFCINISPASIADEAFHRRLEALLRRHAELATSISLEVPEFALSHSEAALSRLALLLKPLGVSLGVDQVGTGSMAFAYLQRLPLDYVRIDGSFNRGLHSAQDHKFFIQSMVQIAHNLDLQVLGEGLEEENDVAVLAATGVDGMSGYYFSKPIAELEHALHWSGE</sequence>
<comment type="caution">
    <text evidence="5">The sequence shown here is derived from an EMBL/GenBank/DDBJ whole genome shotgun (WGS) entry which is preliminary data.</text>
</comment>
<dbReference type="Gene3D" id="3.20.20.450">
    <property type="entry name" value="EAL domain"/>
    <property type="match status" value="1"/>
</dbReference>
<keyword evidence="1" id="KW-1133">Transmembrane helix</keyword>
<dbReference type="PANTHER" id="PTHR33121:SF79">
    <property type="entry name" value="CYCLIC DI-GMP PHOSPHODIESTERASE PDED-RELATED"/>
    <property type="match status" value="1"/>
</dbReference>
<dbReference type="CDD" id="cd01948">
    <property type="entry name" value="EAL"/>
    <property type="match status" value="1"/>
</dbReference>
<dbReference type="PROSITE" id="PS50883">
    <property type="entry name" value="EAL"/>
    <property type="match status" value="1"/>
</dbReference>
<dbReference type="InterPro" id="IPR050706">
    <property type="entry name" value="Cyclic-di-GMP_PDE-like"/>
</dbReference>
<dbReference type="PANTHER" id="PTHR33121">
    <property type="entry name" value="CYCLIC DI-GMP PHOSPHODIESTERASE PDEF"/>
    <property type="match status" value="1"/>
</dbReference>
<dbReference type="InterPro" id="IPR000160">
    <property type="entry name" value="GGDEF_dom"/>
</dbReference>
<dbReference type="InterPro" id="IPR042461">
    <property type="entry name" value="LapD_MoxY_peri_C"/>
</dbReference>
<dbReference type="InterPro" id="IPR043128">
    <property type="entry name" value="Rev_trsase/Diguanyl_cyclase"/>
</dbReference>
<feature type="transmembrane region" description="Helical" evidence="1">
    <location>
        <begin position="6"/>
        <end position="25"/>
    </location>
</feature>
<accession>A0ABV7VV71</accession>
<dbReference type="EMBL" id="JBHRYB010000014">
    <property type="protein sequence ID" value="MFC3681255.1"/>
    <property type="molecule type" value="Genomic_DNA"/>
</dbReference>
<dbReference type="Gene3D" id="3.30.110.200">
    <property type="match status" value="1"/>
</dbReference>
<dbReference type="InterPro" id="IPR029787">
    <property type="entry name" value="Nucleotide_cyclase"/>
</dbReference>
<organism evidence="5 6">
    <name type="scientific">Bacterioplanoides pacificum</name>
    <dbReference type="NCBI Taxonomy" id="1171596"/>
    <lineage>
        <taxon>Bacteria</taxon>
        <taxon>Pseudomonadati</taxon>
        <taxon>Pseudomonadota</taxon>
        <taxon>Gammaproteobacteria</taxon>
        <taxon>Oceanospirillales</taxon>
        <taxon>Oceanospirillaceae</taxon>
        <taxon>Bacterioplanoides</taxon>
    </lineage>
</organism>
<dbReference type="SUPFAM" id="SSF55073">
    <property type="entry name" value="Nucleotide cyclase"/>
    <property type="match status" value="1"/>
</dbReference>
<dbReference type="InterPro" id="IPR032244">
    <property type="entry name" value="LapD_MoxY_N"/>
</dbReference>